<dbReference type="AlphaFoldDB" id="A0A1I4YZD6"/>
<reference evidence="2" key="1">
    <citation type="submission" date="2016-10" db="EMBL/GenBank/DDBJ databases">
        <authorList>
            <person name="Varghese N."/>
            <person name="Submissions S."/>
        </authorList>
    </citation>
    <scope>NUCLEOTIDE SEQUENCE [LARGE SCALE GENOMIC DNA]</scope>
    <source>
        <strain evidence="2">CGMCC 1.11101</strain>
    </source>
</reference>
<sequence length="219" mass="23595">MTDSTPSPDNADGLIGTPVSDEAVRRLADAIAHLAADGPYLVDAVTEFALTLRPVSRDGRLSKQQEEFLIESGSFTAEELADAKRDVDKGSLQLGAIDAFLSNLCATMSLEDAAGFLGWDEGAVTTAVSEGRLYGVEISGRLRFPSWQFNLGSPDKLLPGLAEVIKVLTPRWGWHSVAGFMSTPQEDLVAKGRKTPAVFLRDGGDVSEVRAIVESDDWW</sequence>
<name>A0A1I4YZD6_9MICO</name>
<dbReference type="STRING" id="995034.SAMN05216219_0626"/>
<organism evidence="1 2">
    <name type="scientific">Mycetocola miduiensis</name>
    <dbReference type="NCBI Taxonomy" id="995034"/>
    <lineage>
        <taxon>Bacteria</taxon>
        <taxon>Bacillati</taxon>
        <taxon>Actinomycetota</taxon>
        <taxon>Actinomycetes</taxon>
        <taxon>Micrococcales</taxon>
        <taxon>Microbacteriaceae</taxon>
        <taxon>Mycetocola</taxon>
    </lineage>
</organism>
<evidence type="ECO:0008006" key="3">
    <source>
        <dbReference type="Google" id="ProtNLM"/>
    </source>
</evidence>
<dbReference type="OrthoDB" id="3259391at2"/>
<accession>A0A1I4YZD6</accession>
<keyword evidence="2" id="KW-1185">Reference proteome</keyword>
<evidence type="ECO:0000313" key="2">
    <source>
        <dbReference type="Proteomes" id="UP000198867"/>
    </source>
</evidence>
<dbReference type="RefSeq" id="WP_090708679.1">
    <property type="nucleotide sequence ID" value="NZ_FOVM01000001.1"/>
</dbReference>
<protein>
    <recommendedName>
        <fullName evidence="3">Antitoxin Xre/MbcA/ParS-like toxin-binding domain-containing protein</fullName>
    </recommendedName>
</protein>
<gene>
    <name evidence="1" type="ORF">SAMN05216219_0626</name>
</gene>
<dbReference type="Proteomes" id="UP000198867">
    <property type="component" value="Unassembled WGS sequence"/>
</dbReference>
<dbReference type="EMBL" id="FOVM01000001">
    <property type="protein sequence ID" value="SFN43381.1"/>
    <property type="molecule type" value="Genomic_DNA"/>
</dbReference>
<evidence type="ECO:0000313" key="1">
    <source>
        <dbReference type="EMBL" id="SFN43381.1"/>
    </source>
</evidence>
<proteinExistence type="predicted"/>